<dbReference type="PROSITE" id="PS00211">
    <property type="entry name" value="ABC_TRANSPORTER_1"/>
    <property type="match status" value="1"/>
</dbReference>
<feature type="compositionally biased region" description="Gly residues" evidence="11">
    <location>
        <begin position="1142"/>
        <end position="1158"/>
    </location>
</feature>
<dbReference type="InterPro" id="IPR044746">
    <property type="entry name" value="ABCC_6TM_D1"/>
</dbReference>
<dbReference type="InterPro" id="IPR011527">
    <property type="entry name" value="ABC1_TM_dom"/>
</dbReference>
<evidence type="ECO:0000256" key="3">
    <source>
        <dbReference type="ARBA" id="ARBA00022448"/>
    </source>
</evidence>
<feature type="compositionally biased region" description="Low complexity" evidence="11">
    <location>
        <begin position="907"/>
        <end position="922"/>
    </location>
</feature>
<evidence type="ECO:0000256" key="10">
    <source>
        <dbReference type="ARBA" id="ARBA00023180"/>
    </source>
</evidence>
<dbReference type="GO" id="GO:0016887">
    <property type="term" value="F:ATP hydrolysis activity"/>
    <property type="evidence" value="ECO:0007669"/>
    <property type="project" value="InterPro"/>
</dbReference>
<comment type="caution">
    <text evidence="15">The sequence shown here is derived from an EMBL/GenBank/DDBJ whole genome shotgun (WGS) entry which is preliminary data.</text>
</comment>
<dbReference type="SMART" id="SM00382">
    <property type="entry name" value="AAA"/>
    <property type="match status" value="2"/>
</dbReference>
<feature type="transmembrane region" description="Helical" evidence="12">
    <location>
        <begin position="209"/>
        <end position="227"/>
    </location>
</feature>
<feature type="region of interest" description="Disordered" evidence="11">
    <location>
        <begin position="998"/>
        <end position="1031"/>
    </location>
</feature>
<dbReference type="PANTHER" id="PTHR24223:SF453">
    <property type="entry name" value="ABC TRANSPORTER"/>
    <property type="match status" value="1"/>
</dbReference>
<dbReference type="InterPro" id="IPR044726">
    <property type="entry name" value="ABCC_6TM_D2"/>
</dbReference>
<evidence type="ECO:0000256" key="5">
    <source>
        <dbReference type="ARBA" id="ARBA00022737"/>
    </source>
</evidence>
<feature type="compositionally biased region" description="Low complexity" evidence="11">
    <location>
        <begin position="998"/>
        <end position="1007"/>
    </location>
</feature>
<keyword evidence="8 12" id="KW-1133">Transmembrane helix</keyword>
<dbReference type="InterPro" id="IPR003593">
    <property type="entry name" value="AAA+_ATPase"/>
</dbReference>
<evidence type="ECO:0000256" key="7">
    <source>
        <dbReference type="ARBA" id="ARBA00022840"/>
    </source>
</evidence>
<dbReference type="Gene3D" id="1.20.1560.10">
    <property type="entry name" value="ABC transporter type 1, transmembrane domain"/>
    <property type="match status" value="2"/>
</dbReference>
<evidence type="ECO:0000256" key="4">
    <source>
        <dbReference type="ARBA" id="ARBA00022692"/>
    </source>
</evidence>
<dbReference type="FunFam" id="1.20.1560.10:FF:000013">
    <property type="entry name" value="ABC transporter C family member 2"/>
    <property type="match status" value="1"/>
</dbReference>
<dbReference type="Pfam" id="PF00664">
    <property type="entry name" value="ABC_membrane"/>
    <property type="match status" value="2"/>
</dbReference>
<keyword evidence="5" id="KW-0677">Repeat</keyword>
<evidence type="ECO:0000313" key="16">
    <source>
        <dbReference type="Proteomes" id="UP000650467"/>
    </source>
</evidence>
<gene>
    <name evidence="15" type="ORF">HXX76_009829</name>
</gene>
<keyword evidence="16" id="KW-1185">Reference proteome</keyword>
<evidence type="ECO:0000256" key="8">
    <source>
        <dbReference type="ARBA" id="ARBA00022989"/>
    </source>
</evidence>
<evidence type="ECO:0000313" key="15">
    <source>
        <dbReference type="EMBL" id="KAG2430855.1"/>
    </source>
</evidence>
<evidence type="ECO:0000256" key="6">
    <source>
        <dbReference type="ARBA" id="ARBA00022741"/>
    </source>
</evidence>
<comment type="similarity">
    <text evidence="2">Belongs to the ABC transporter superfamily. ABCC family. Conjugate transporter (TC 3.A.1.208) subfamily.</text>
</comment>
<evidence type="ECO:0000259" key="13">
    <source>
        <dbReference type="PROSITE" id="PS50893"/>
    </source>
</evidence>
<feature type="region of interest" description="Disordered" evidence="11">
    <location>
        <begin position="1090"/>
        <end position="1121"/>
    </location>
</feature>
<feature type="transmembrane region" description="Helical" evidence="12">
    <location>
        <begin position="1355"/>
        <end position="1384"/>
    </location>
</feature>
<keyword evidence="9 12" id="KW-0472">Membrane</keyword>
<evidence type="ECO:0000256" key="1">
    <source>
        <dbReference type="ARBA" id="ARBA00004141"/>
    </source>
</evidence>
<sequence>MKGSGAAESKDLNESAAAHVLPSADAAPILNQRFVRAYSLAAKTPWRRGGAWTTIFFRALWALHRTAILWQITLCFVEVAFTLVTPVLLRELLRWLQATVAPDQRSSGDGADPPVWKGWVLAVSLGLSSMAMPVMLHHHKWVGLRTSLRMRQEAVAAIHAKLLRLSLSAGAAAASDGSAAVGASSEMSAGYVSTLIGVDVRRLEDVAYYYPYIFSVPFQLAAVLIMVGLELDFVSAVAGLAICLALIPIQIWLADYISELRTVRARCTDNRVRLLAEAVEGHLAVKMCGLEDVYQARIKQLRRDEEAYVRRSSRIRALNIALFSSGSSIIAFVTFSVYRARSGALNVASVFYALSLLQLPSSYLVDKFALATQFVSELGVSITRIQAFLSLPELAPPPAHAAASPQPLKAWPLAPAADVGAPEPQPSLGDSGSSCSSSTGVGPGSSHAAAGVRCVASEDRGGGGGGGLVATHGGDFDWRWPLGGRQPGPQAPDATSMQQLAAAAGDDDAVVAFMEVREAKAAGQLCDGVSATLSGVRFSCAPGELLGVCGATGSGKSTLLAALLGQLQPLQQQHEEEGAGAAGGVQLRGSVAYCAQVPWIMAGCSVRDNITFGLPYEQEWYDAVVSACCLPEDLARMAAGDLTELGEGGAGLSGGQKARVALARACYCRPDVALLDDPLSAVDARVGLQLFERVLGPAGLMAVRCGTTRLLVTHQEQFLPLCDRVLLLRGGRQAALGPWSEVQQLRREPLALAPAADASAVAESAVSTPVAVGTAAADAAVDSSADEGTDSPTQALQPAGSAPAVDSGAASWQPRVQQRTASGPGPVAEGTAGERSSAASDDEAASDDIVRPLPRADSASSQQEARAQPRDDAQTPSVGGASSPGGSAGAPFPGGGEPCLQAPPPAAAAAAPGSASGSSAASTPVGWLVSPAALLLTDTDMDTGSIRGQQEPAPPEVACLQLRQAQQWPRQAVPSRLRAAASDGNIAFHYGTGAADDAADSATPAGSQVVRSSTASGIPSPAARGDHGPAAAGAALVSPGGAAAGTAGGRRAAKPLGRGMWLCRHTSIWPTVENAAVSSAPLPQHLARISEPGGGQGAARLAGSSSAVGPGLVSTPRGGGAASVPLAKLLTPRLLGRSVSSNGGGGRNSKGGGAQVGGGKAKMVSQWINSGNRLTMWGGAGGGGGKTSERGDGKALKRSTTGASLLASEDKETGAVSWSVYGRYVRCLGLGLAALVVLGLLAGEAAYLAADWWLALWAAAEPAQQAEPKWQWVYAILTAAVFALSISRFVLFFEAAVSAATGLHNTMLLRVLRSPLSFFHANPAGRITNRFSKDQGLVDDLLPGSFGEVLDSGTLVFGAVVLVAIAVPFMMPLFIPLVLAFMWVRKRYISGSREFRRWEAVTYSPIYSFVAATCKGLPTIRAYGAGERFQQELLQLLSRSAEWSYASNAGWCWLGIRTDSLSATTLLCAAVMAVGLRDRLRIEVLALALTHALNVTALMQFFVQQTAEVENHMTSVERMLVYTELDSEPPSVAEGGGHPPAGWPRTGALHFQDVSAAYQPGLPPVLRGVTFSVPAGSSCGVVGRTGSGKSSLLLTLFRMVELTHGSILLDGVDIAAVGLDALRRHLAVIPQDPVLFGGSLRSNLDPWGAHSSNDAELWAVLRSVRLAGAVSALPGGLDAQVAAGGANLSAGQRQLLCLARAMLQRAKVLALDEATANVDAETDEAVQTALRDFLQGGSTGSPGGASGDGGATGGGGVALVIAHRLDTVMDLDALLVLAEGRVEEWGPPRQLLRGDGSLSHMAAAAAEAPRVGNGRTEVEAVVTQGAQGAGRMVRSMSDAGWRA</sequence>
<feature type="domain" description="ABC transporter" evidence="13">
    <location>
        <begin position="511"/>
        <end position="755"/>
    </location>
</feature>
<dbReference type="GO" id="GO:0140359">
    <property type="term" value="F:ABC-type transporter activity"/>
    <property type="evidence" value="ECO:0007669"/>
    <property type="project" value="InterPro"/>
</dbReference>
<feature type="transmembrane region" description="Helical" evidence="12">
    <location>
        <begin position="1232"/>
        <end position="1260"/>
    </location>
</feature>
<dbReference type="Pfam" id="PF00005">
    <property type="entry name" value="ABC_tran"/>
    <property type="match status" value="2"/>
</dbReference>
<dbReference type="FunFam" id="3.40.50.300:FF:001172">
    <property type="entry name" value="Cystic fibrosis transmembrane conductance regulator"/>
    <property type="match status" value="1"/>
</dbReference>
<feature type="transmembrane region" description="Helical" evidence="12">
    <location>
        <begin position="233"/>
        <end position="254"/>
    </location>
</feature>
<protein>
    <submittedName>
        <fullName evidence="15">Uncharacterized protein</fullName>
    </submittedName>
</protein>
<evidence type="ECO:0000256" key="9">
    <source>
        <dbReference type="ARBA" id="ARBA00023136"/>
    </source>
</evidence>
<feature type="region of interest" description="Disordered" evidence="11">
    <location>
        <begin position="1137"/>
        <end position="1158"/>
    </location>
</feature>
<dbReference type="EMBL" id="JAEHOC010000026">
    <property type="protein sequence ID" value="KAG2430855.1"/>
    <property type="molecule type" value="Genomic_DNA"/>
</dbReference>
<dbReference type="PANTHER" id="PTHR24223">
    <property type="entry name" value="ATP-BINDING CASSETTE SUB-FAMILY C"/>
    <property type="match status" value="1"/>
</dbReference>
<dbReference type="SUPFAM" id="SSF90123">
    <property type="entry name" value="ABC transporter transmembrane region"/>
    <property type="match status" value="2"/>
</dbReference>
<dbReference type="CDD" id="cd18580">
    <property type="entry name" value="ABC_6TM_ABCC_D2"/>
    <property type="match status" value="1"/>
</dbReference>
<keyword evidence="6" id="KW-0547">Nucleotide-binding</keyword>
<dbReference type="InterPro" id="IPR050173">
    <property type="entry name" value="ABC_transporter_C-like"/>
</dbReference>
<feature type="domain" description="ABC transporter" evidence="13">
    <location>
        <begin position="1549"/>
        <end position="1804"/>
    </location>
</feature>
<feature type="transmembrane region" description="Helical" evidence="12">
    <location>
        <begin position="1484"/>
        <end position="1503"/>
    </location>
</feature>
<dbReference type="Proteomes" id="UP000650467">
    <property type="component" value="Unassembled WGS sequence"/>
</dbReference>
<feature type="transmembrane region" description="Helical" evidence="12">
    <location>
        <begin position="317"/>
        <end position="338"/>
    </location>
</feature>
<dbReference type="InterPro" id="IPR017871">
    <property type="entry name" value="ABC_transporter-like_CS"/>
</dbReference>
<feature type="transmembrane region" description="Helical" evidence="12">
    <location>
        <begin position="68"/>
        <end position="89"/>
    </location>
</feature>
<dbReference type="CDD" id="cd18579">
    <property type="entry name" value="ABC_6TM_ABCC_D1"/>
    <property type="match status" value="1"/>
</dbReference>
<feature type="region of interest" description="Disordered" evidence="11">
    <location>
        <begin position="419"/>
        <end position="442"/>
    </location>
</feature>
<dbReference type="PROSITE" id="PS50893">
    <property type="entry name" value="ABC_TRANSPORTER_2"/>
    <property type="match status" value="2"/>
</dbReference>
<dbReference type="InterPro" id="IPR036640">
    <property type="entry name" value="ABC1_TM_sf"/>
</dbReference>
<keyword evidence="4 12" id="KW-0812">Transmembrane</keyword>
<dbReference type="SUPFAM" id="SSF52540">
    <property type="entry name" value="P-loop containing nucleoside triphosphate hydrolases"/>
    <property type="match status" value="2"/>
</dbReference>
<feature type="region of interest" description="Disordered" evidence="11">
    <location>
        <begin position="781"/>
        <end position="923"/>
    </location>
</feature>
<name>A0A835VWW0_CHLIN</name>
<dbReference type="InterPro" id="IPR027417">
    <property type="entry name" value="P-loop_NTPase"/>
</dbReference>
<reference evidence="15" key="1">
    <citation type="journal article" date="2020" name="bioRxiv">
        <title>Comparative genomics of Chlamydomonas.</title>
        <authorList>
            <person name="Craig R.J."/>
            <person name="Hasan A.R."/>
            <person name="Ness R.W."/>
            <person name="Keightley P.D."/>
        </authorList>
    </citation>
    <scope>NUCLEOTIDE SEQUENCE</scope>
    <source>
        <strain evidence="15">SAG 7.73</strain>
    </source>
</reference>
<organism evidence="15 16">
    <name type="scientific">Chlamydomonas incerta</name>
    <dbReference type="NCBI Taxonomy" id="51695"/>
    <lineage>
        <taxon>Eukaryota</taxon>
        <taxon>Viridiplantae</taxon>
        <taxon>Chlorophyta</taxon>
        <taxon>core chlorophytes</taxon>
        <taxon>Chlorophyceae</taxon>
        <taxon>CS clade</taxon>
        <taxon>Chlamydomonadales</taxon>
        <taxon>Chlamydomonadaceae</taxon>
        <taxon>Chlamydomonas</taxon>
    </lineage>
</organism>
<accession>A0A835VWW0</accession>
<dbReference type="InterPro" id="IPR003439">
    <property type="entry name" value="ABC_transporter-like_ATP-bd"/>
</dbReference>
<comment type="subcellular location">
    <subcellularLocation>
        <location evidence="1">Membrane</location>
        <topology evidence="1">Multi-pass membrane protein</topology>
    </subcellularLocation>
</comment>
<dbReference type="OrthoDB" id="6500128at2759"/>
<keyword evidence="10" id="KW-0325">Glycoprotein</keyword>
<dbReference type="GO" id="GO:0016020">
    <property type="term" value="C:membrane"/>
    <property type="evidence" value="ECO:0007669"/>
    <property type="project" value="UniProtKB-SubCell"/>
</dbReference>
<evidence type="ECO:0000256" key="2">
    <source>
        <dbReference type="ARBA" id="ARBA00009726"/>
    </source>
</evidence>
<feature type="domain" description="ABC transmembrane type-1" evidence="14">
    <location>
        <begin position="1234"/>
        <end position="1511"/>
    </location>
</feature>
<keyword evidence="7" id="KW-0067">ATP-binding</keyword>
<evidence type="ECO:0000259" key="14">
    <source>
        <dbReference type="PROSITE" id="PS50929"/>
    </source>
</evidence>
<feature type="compositionally biased region" description="Low complexity" evidence="11">
    <location>
        <begin position="427"/>
        <end position="442"/>
    </location>
</feature>
<dbReference type="PROSITE" id="PS50929">
    <property type="entry name" value="ABC_TM1F"/>
    <property type="match status" value="2"/>
</dbReference>
<dbReference type="CDD" id="cd03244">
    <property type="entry name" value="ABCC_MRP_domain2"/>
    <property type="match status" value="1"/>
</dbReference>
<feature type="compositionally biased region" description="Gly residues" evidence="11">
    <location>
        <begin position="882"/>
        <end position="897"/>
    </location>
</feature>
<dbReference type="Gene3D" id="3.40.50.300">
    <property type="entry name" value="P-loop containing nucleotide triphosphate hydrolases"/>
    <property type="match status" value="2"/>
</dbReference>
<evidence type="ECO:0000256" key="12">
    <source>
        <dbReference type="SAM" id="Phobius"/>
    </source>
</evidence>
<feature type="transmembrane region" description="Helical" evidence="12">
    <location>
        <begin position="1272"/>
        <end position="1293"/>
    </location>
</feature>
<keyword evidence="3" id="KW-0813">Transport</keyword>
<feature type="domain" description="ABC transmembrane type-1" evidence="14">
    <location>
        <begin position="72"/>
        <end position="358"/>
    </location>
</feature>
<dbReference type="GO" id="GO:0005524">
    <property type="term" value="F:ATP binding"/>
    <property type="evidence" value="ECO:0007669"/>
    <property type="project" value="UniProtKB-KW"/>
</dbReference>
<proteinExistence type="inferred from homology"/>
<evidence type="ECO:0000256" key="11">
    <source>
        <dbReference type="SAM" id="MobiDB-lite"/>
    </source>
</evidence>
<feature type="transmembrane region" description="Helical" evidence="12">
    <location>
        <begin position="116"/>
        <end position="136"/>
    </location>
</feature>